<reference evidence="1" key="1">
    <citation type="submission" date="2020-11" db="EMBL/GenBank/DDBJ databases">
        <authorList>
            <person name="Tran Van P."/>
        </authorList>
    </citation>
    <scope>NUCLEOTIDE SEQUENCE</scope>
</reference>
<gene>
    <name evidence="1" type="ORF">TTEB3V08_LOCUS5959</name>
</gene>
<proteinExistence type="predicted"/>
<organism evidence="1">
    <name type="scientific">Timema tahoe</name>
    <dbReference type="NCBI Taxonomy" id="61484"/>
    <lineage>
        <taxon>Eukaryota</taxon>
        <taxon>Metazoa</taxon>
        <taxon>Ecdysozoa</taxon>
        <taxon>Arthropoda</taxon>
        <taxon>Hexapoda</taxon>
        <taxon>Insecta</taxon>
        <taxon>Pterygota</taxon>
        <taxon>Neoptera</taxon>
        <taxon>Polyneoptera</taxon>
        <taxon>Phasmatodea</taxon>
        <taxon>Timematodea</taxon>
        <taxon>Timematoidea</taxon>
        <taxon>Timematidae</taxon>
        <taxon>Timema</taxon>
    </lineage>
</organism>
<protein>
    <submittedName>
        <fullName evidence="1">Uncharacterized protein</fullName>
    </submittedName>
</protein>
<name>A0A7R9IGJ0_9NEOP</name>
<accession>A0A7R9IGJ0</accession>
<dbReference type="EMBL" id="OE002014">
    <property type="protein sequence ID" value="CAD7457970.1"/>
    <property type="molecule type" value="Genomic_DNA"/>
</dbReference>
<sequence>MLECSTLCLHF</sequence>
<evidence type="ECO:0000313" key="1">
    <source>
        <dbReference type="EMBL" id="CAD7457970.1"/>
    </source>
</evidence>